<sequence>MMEALNESDRAGRDAAIRAMLPLVPATGWTARTIAAGLHAAGLPEEEASFLFPRGVLSAIAAWRDLTDREMVAAAGDVSALRVSARVRALVAARLALIAPHKEAARQAAALLALPWNAPAALRGAARTADAIWVAAGDVSDDLSRYTRRATLAAILAATLAFFLHDESEDIGPTLAFLDRRLADLARVQRCRRPRKKAEAA</sequence>
<comment type="similarity">
    <text evidence="2">Belongs to the COQ9 family.</text>
</comment>
<organism evidence="8 9">
    <name type="scientific">Roseomonas alba</name>
    <dbReference type="NCBI Taxonomy" id="2846776"/>
    <lineage>
        <taxon>Bacteria</taxon>
        <taxon>Pseudomonadati</taxon>
        <taxon>Pseudomonadota</taxon>
        <taxon>Alphaproteobacteria</taxon>
        <taxon>Acetobacterales</taxon>
        <taxon>Roseomonadaceae</taxon>
        <taxon>Roseomonas</taxon>
    </lineage>
</organism>
<evidence type="ECO:0000256" key="3">
    <source>
        <dbReference type="ARBA" id="ARBA00022688"/>
    </source>
</evidence>
<reference evidence="8 9" key="1">
    <citation type="submission" date="2021-07" db="EMBL/GenBank/DDBJ databases">
        <authorList>
            <person name="So Y."/>
        </authorList>
    </citation>
    <scope>NUCLEOTIDE SEQUENCE [LARGE SCALE GENOMIC DNA]</scope>
    <source>
        <strain evidence="8 9">HJA6</strain>
    </source>
</reference>
<dbReference type="InterPro" id="IPR013718">
    <property type="entry name" value="COQ9_C"/>
</dbReference>
<keyword evidence="5" id="KW-0446">Lipid-binding</keyword>
<evidence type="ECO:0000259" key="7">
    <source>
        <dbReference type="Pfam" id="PF08511"/>
    </source>
</evidence>
<keyword evidence="3" id="KW-0831">Ubiquinone biosynthesis</keyword>
<evidence type="ECO:0000313" key="9">
    <source>
        <dbReference type="Proteomes" id="UP001196565"/>
    </source>
</evidence>
<proteinExistence type="inferred from homology"/>
<dbReference type="PANTHER" id="PTHR21427">
    <property type="entry name" value="UBIQUINONE BIOSYNTHESIS PROTEIN COQ9, MITOCHONDRIAL"/>
    <property type="match status" value="1"/>
</dbReference>
<evidence type="ECO:0000256" key="2">
    <source>
        <dbReference type="ARBA" id="ARBA00010766"/>
    </source>
</evidence>
<dbReference type="EMBL" id="JAHYBZ010000001">
    <property type="protein sequence ID" value="MBW6396945.1"/>
    <property type="molecule type" value="Genomic_DNA"/>
</dbReference>
<dbReference type="NCBIfam" id="TIGR02396">
    <property type="entry name" value="diverge_rpsU"/>
    <property type="match status" value="1"/>
</dbReference>
<dbReference type="Gene3D" id="1.10.357.10">
    <property type="entry name" value="Tetracycline Repressor, domain 2"/>
    <property type="match status" value="1"/>
</dbReference>
<dbReference type="RefSeq" id="WP_219761537.1">
    <property type="nucleotide sequence ID" value="NZ_JAHYBZ010000001.1"/>
</dbReference>
<dbReference type="Proteomes" id="UP001196565">
    <property type="component" value="Unassembled WGS sequence"/>
</dbReference>
<evidence type="ECO:0000256" key="1">
    <source>
        <dbReference type="ARBA" id="ARBA00004749"/>
    </source>
</evidence>
<dbReference type="Pfam" id="PF08511">
    <property type="entry name" value="COQ9"/>
    <property type="match status" value="1"/>
</dbReference>
<comment type="pathway">
    <text evidence="1">Cofactor biosynthesis; ubiquinone biosynthesis.</text>
</comment>
<evidence type="ECO:0000313" key="8">
    <source>
        <dbReference type="EMBL" id="MBW6396945.1"/>
    </source>
</evidence>
<gene>
    <name evidence="8" type="ORF">KPL78_03750</name>
</gene>
<dbReference type="PANTHER" id="PTHR21427:SF19">
    <property type="entry name" value="UBIQUINONE BIOSYNTHESIS PROTEIN COQ9, MITOCHONDRIAL"/>
    <property type="match status" value="1"/>
</dbReference>
<keyword evidence="9" id="KW-1185">Reference proteome</keyword>
<name>A0ABS7A4B6_9PROT</name>
<protein>
    <submittedName>
        <fullName evidence="8">COQ9 family protein</fullName>
    </submittedName>
</protein>
<evidence type="ECO:0000256" key="4">
    <source>
        <dbReference type="ARBA" id="ARBA00022946"/>
    </source>
</evidence>
<feature type="domain" description="COQ9 C-terminal" evidence="7">
    <location>
        <begin position="118"/>
        <end position="188"/>
    </location>
</feature>
<keyword evidence="4" id="KW-0809">Transit peptide</keyword>
<comment type="function">
    <text evidence="6">Membrane-associated protein that warps the membrane surface to access and bind aromatic isoprenes with high specificity, including ubiquinone (CoQ) isoprene intermediates and presents them directly to COQ7, therefore facilitating the COQ7-mediated hydroxylase step. Participates in the biosynthesis of coenzyme Q, also named ubiquinone, an essential lipid-soluble electron transporter for aerobic cellular respiration.</text>
</comment>
<evidence type="ECO:0000256" key="6">
    <source>
        <dbReference type="ARBA" id="ARBA00058104"/>
    </source>
</evidence>
<comment type="caution">
    <text evidence="8">The sequence shown here is derived from an EMBL/GenBank/DDBJ whole genome shotgun (WGS) entry which is preliminary data.</text>
</comment>
<accession>A0ABS7A4B6</accession>
<evidence type="ECO:0000256" key="5">
    <source>
        <dbReference type="ARBA" id="ARBA00023121"/>
    </source>
</evidence>
<dbReference type="InterPro" id="IPR012762">
    <property type="entry name" value="Ubiq_biosynth_COQ9"/>
</dbReference>